<protein>
    <submittedName>
        <fullName evidence="3">RNA polymerase I-specific transcription initiation factor-domain-containing protein</fullName>
    </submittedName>
</protein>
<evidence type="ECO:0000259" key="2">
    <source>
        <dbReference type="Pfam" id="PF10680"/>
    </source>
</evidence>
<dbReference type="Pfam" id="PF10680">
    <property type="entry name" value="RRN9"/>
    <property type="match status" value="1"/>
</dbReference>
<gene>
    <name evidence="3" type="ORF">BDY21DRAFT_381608</name>
</gene>
<feature type="compositionally biased region" description="Polar residues" evidence="1">
    <location>
        <begin position="33"/>
        <end position="44"/>
    </location>
</feature>
<feature type="region of interest" description="Disordered" evidence="1">
    <location>
        <begin position="248"/>
        <end position="393"/>
    </location>
</feature>
<accession>A0A6A6NRI5</accession>
<feature type="compositionally biased region" description="Basic and acidic residues" evidence="1">
    <location>
        <begin position="559"/>
        <end position="568"/>
    </location>
</feature>
<feature type="region of interest" description="Disordered" evidence="1">
    <location>
        <begin position="1"/>
        <end position="134"/>
    </location>
</feature>
<dbReference type="OrthoDB" id="5412288at2759"/>
<dbReference type="InterPro" id="IPR019622">
    <property type="entry name" value="Rrn9_dom"/>
</dbReference>
<dbReference type="GO" id="GO:0003743">
    <property type="term" value="F:translation initiation factor activity"/>
    <property type="evidence" value="ECO:0007669"/>
    <property type="project" value="UniProtKB-KW"/>
</dbReference>
<keyword evidence="3" id="KW-0648">Protein biosynthesis</keyword>
<feature type="compositionally biased region" description="Acidic residues" evidence="1">
    <location>
        <begin position="569"/>
        <end position="579"/>
    </location>
</feature>
<feature type="compositionally biased region" description="Basic and acidic residues" evidence="1">
    <location>
        <begin position="248"/>
        <end position="260"/>
    </location>
</feature>
<feature type="domain" description="Rrn9" evidence="2">
    <location>
        <begin position="150"/>
        <end position="220"/>
    </location>
</feature>
<feature type="compositionally biased region" description="Basic and acidic residues" evidence="1">
    <location>
        <begin position="116"/>
        <end position="131"/>
    </location>
</feature>
<feature type="compositionally biased region" description="Basic and acidic residues" evidence="1">
    <location>
        <begin position="171"/>
        <end position="190"/>
    </location>
</feature>
<name>A0A6A6NRI5_9PEZI</name>
<sequence length="705" mass="77783">MSLFGGNSVGPMFPYTQQSDSRSSVSSTSSSSEGEQLAQQPLNLPTSSASSTSSGDDPSVAPPSSPPLAQRRHSTSTSSPHPPSPSSAFPSEADFEDDPPTSDVGPASFPSASASDSDRSDESDKSDDKSFHARTWRHWTVDARRVADALERERASDLSGHLFNAFALRRRAEERRERKRRAGEISKDGGGDVDDEEWAPPKHWTAWPLEPERVPRACEQFWPVAWEEKADTEAEDLTYGDLGCDWVYDHDGANEAEGRPPKRRRRELASKEMEEVLVVATLKRARETWDAREEPEESNSSDGGEGERRTSREPSRSARSTRSPGSDVCMRDASTSRSRSRTRRSASRASSRPASKRSRTSSTPPRTSHGRRVPQLSPRPLSSGPSSPDLPTFLADDDVARQLLQPFARSIMAQLDKCLTALHQSRSNHTRWLDRSGGKFESTEPLARSLRRSAPRPEAKGKKAATATRRGAVKQTTEPTRCGPSVGRPRKKITTSRPLSEATTREGSPTLPTPEVAEGEGLAEGLARRRNRRGRPQMYQRWEKESYYMMHRRLAEEWRRRKEGRSQDGDDGSVDENDDDRSNAEGSASGAAARPWMTEQSPEPRAADDDDVPDGTSAESSDCVESNLHQRKKGRPIGLRDWSEVLGAAMLVGWDEEAVQAAAGRCTALFGEKMRVRRFSNLGDVMEVLGENGDADMGDVDEDGN</sequence>
<feature type="region of interest" description="Disordered" evidence="1">
    <location>
        <begin position="426"/>
        <end position="535"/>
    </location>
</feature>
<keyword evidence="4" id="KW-1185">Reference proteome</keyword>
<feature type="region of interest" description="Disordered" evidence="1">
    <location>
        <begin position="559"/>
        <end position="633"/>
    </location>
</feature>
<feature type="compositionally biased region" description="Low complexity" evidence="1">
    <location>
        <begin position="584"/>
        <end position="593"/>
    </location>
</feature>
<evidence type="ECO:0000313" key="4">
    <source>
        <dbReference type="Proteomes" id="UP000799766"/>
    </source>
</evidence>
<proteinExistence type="predicted"/>
<feature type="compositionally biased region" description="Low complexity" evidence="1">
    <location>
        <begin position="374"/>
        <end position="391"/>
    </location>
</feature>
<feature type="compositionally biased region" description="Low complexity" evidence="1">
    <location>
        <begin position="45"/>
        <end position="59"/>
    </location>
</feature>
<dbReference type="Proteomes" id="UP000799766">
    <property type="component" value="Unassembled WGS sequence"/>
</dbReference>
<dbReference type="AlphaFoldDB" id="A0A6A6NRI5"/>
<feature type="compositionally biased region" description="Basic and acidic residues" evidence="1">
    <location>
        <begin position="431"/>
        <end position="442"/>
    </location>
</feature>
<dbReference type="EMBL" id="MU001692">
    <property type="protein sequence ID" value="KAF2454351.1"/>
    <property type="molecule type" value="Genomic_DNA"/>
</dbReference>
<feature type="compositionally biased region" description="Basic and acidic residues" evidence="1">
    <location>
        <begin position="305"/>
        <end position="316"/>
    </location>
</feature>
<organism evidence="3 4">
    <name type="scientific">Lineolata rhizophorae</name>
    <dbReference type="NCBI Taxonomy" id="578093"/>
    <lineage>
        <taxon>Eukaryota</taxon>
        <taxon>Fungi</taxon>
        <taxon>Dikarya</taxon>
        <taxon>Ascomycota</taxon>
        <taxon>Pezizomycotina</taxon>
        <taxon>Dothideomycetes</taxon>
        <taxon>Dothideomycetes incertae sedis</taxon>
        <taxon>Lineolatales</taxon>
        <taxon>Lineolataceae</taxon>
        <taxon>Lineolata</taxon>
    </lineage>
</organism>
<evidence type="ECO:0000313" key="3">
    <source>
        <dbReference type="EMBL" id="KAF2454351.1"/>
    </source>
</evidence>
<feature type="region of interest" description="Disordered" evidence="1">
    <location>
        <begin position="171"/>
        <end position="206"/>
    </location>
</feature>
<evidence type="ECO:0000256" key="1">
    <source>
        <dbReference type="SAM" id="MobiDB-lite"/>
    </source>
</evidence>
<feature type="compositionally biased region" description="Low complexity" evidence="1">
    <location>
        <begin position="19"/>
        <end position="32"/>
    </location>
</feature>
<feature type="compositionally biased region" description="Polar residues" evidence="1">
    <location>
        <begin position="495"/>
        <end position="507"/>
    </location>
</feature>
<reference evidence="3" key="1">
    <citation type="journal article" date="2020" name="Stud. Mycol.">
        <title>101 Dothideomycetes genomes: a test case for predicting lifestyles and emergence of pathogens.</title>
        <authorList>
            <person name="Haridas S."/>
            <person name="Albert R."/>
            <person name="Binder M."/>
            <person name="Bloem J."/>
            <person name="Labutti K."/>
            <person name="Salamov A."/>
            <person name="Andreopoulos B."/>
            <person name="Baker S."/>
            <person name="Barry K."/>
            <person name="Bills G."/>
            <person name="Bluhm B."/>
            <person name="Cannon C."/>
            <person name="Castanera R."/>
            <person name="Culley D."/>
            <person name="Daum C."/>
            <person name="Ezra D."/>
            <person name="Gonzalez J."/>
            <person name="Henrissat B."/>
            <person name="Kuo A."/>
            <person name="Liang C."/>
            <person name="Lipzen A."/>
            <person name="Lutzoni F."/>
            <person name="Magnuson J."/>
            <person name="Mondo S."/>
            <person name="Nolan M."/>
            <person name="Ohm R."/>
            <person name="Pangilinan J."/>
            <person name="Park H.-J."/>
            <person name="Ramirez L."/>
            <person name="Alfaro M."/>
            <person name="Sun H."/>
            <person name="Tritt A."/>
            <person name="Yoshinaga Y."/>
            <person name="Zwiers L.-H."/>
            <person name="Turgeon B."/>
            <person name="Goodwin S."/>
            <person name="Spatafora J."/>
            <person name="Crous P."/>
            <person name="Grigoriev I."/>
        </authorList>
    </citation>
    <scope>NUCLEOTIDE SEQUENCE</scope>
    <source>
        <strain evidence="3">ATCC 16933</strain>
    </source>
</reference>
<keyword evidence="3" id="KW-0396">Initiation factor</keyword>